<feature type="domain" description="GmrSD restriction endonucleases N-terminal" evidence="1">
    <location>
        <begin position="12"/>
        <end position="262"/>
    </location>
</feature>
<keyword evidence="3" id="KW-1185">Reference proteome</keyword>
<comment type="caution">
    <text evidence="2">The sequence shown here is derived from an EMBL/GenBank/DDBJ whole genome shotgun (WGS) entry which is preliminary data.</text>
</comment>
<evidence type="ECO:0000313" key="2">
    <source>
        <dbReference type="EMBL" id="RZU66032.1"/>
    </source>
</evidence>
<dbReference type="Proteomes" id="UP000291483">
    <property type="component" value="Unassembled WGS sequence"/>
</dbReference>
<dbReference type="PANTHER" id="PTHR37292:SF2">
    <property type="entry name" value="DUF262 DOMAIN-CONTAINING PROTEIN"/>
    <property type="match status" value="1"/>
</dbReference>
<organism evidence="2 3">
    <name type="scientific">Microterricola gilva</name>
    <dbReference type="NCBI Taxonomy" id="393267"/>
    <lineage>
        <taxon>Bacteria</taxon>
        <taxon>Bacillati</taxon>
        <taxon>Actinomycetota</taxon>
        <taxon>Actinomycetes</taxon>
        <taxon>Micrococcales</taxon>
        <taxon>Microbacteriaceae</taxon>
        <taxon>Microterricola</taxon>
    </lineage>
</organism>
<dbReference type="InterPro" id="IPR004919">
    <property type="entry name" value="GmrSD_N"/>
</dbReference>
<dbReference type="OrthoDB" id="9787127at2"/>
<dbReference type="EMBL" id="SHLC01000001">
    <property type="protein sequence ID" value="RZU66032.1"/>
    <property type="molecule type" value="Genomic_DNA"/>
</dbReference>
<dbReference type="AlphaFoldDB" id="A0A4Q8AN36"/>
<evidence type="ECO:0000313" key="3">
    <source>
        <dbReference type="Proteomes" id="UP000291483"/>
    </source>
</evidence>
<reference evidence="2 3" key="1">
    <citation type="submission" date="2019-02" db="EMBL/GenBank/DDBJ databases">
        <title>Sequencing the genomes of 1000 actinobacteria strains.</title>
        <authorList>
            <person name="Klenk H.-P."/>
        </authorList>
    </citation>
    <scope>NUCLEOTIDE SEQUENCE [LARGE SCALE GENOMIC DNA]</scope>
    <source>
        <strain evidence="2 3">DSM 18319</strain>
    </source>
</reference>
<sequence length="620" mass="68652">MSTSTRAQDRTLKDWFSQIEGGRIVLPSFQRAEAWDRGRVMSMLDTVIRDLPLGVALVLEVGDEERFVSRPLVTAPNLDVKPNEHLLDGQQRLTALWRAFNNNYEDVTFFVHVPQLDADPSNDDEELGVRLVTRWTKNGRRMPLWVDDPRQCLERGLIPVQLLRPDASGESIAWAEAATAHLAPGDDVTELSEFRQLQGEHVARRDELKDVYLQPLRGIVSNYNIPYLLLKAATPKHVALDVFIKMNTNSKPLSTYDVIVAEVENATGELLHDKLVDLGRRVDGISRYGNVGDLVLQASALLQGKVPNARGELDMDMAEMITNWDKLERGLRRTVSLLEDAHIYDAKRLPTAAPLPVIAALYVLIPDYGDEVANAEKVLRSYLWSSFFTSRYENSVASRAYSDFKALAEALEASAGGRSTFDGSGVAVLDRTLFPLPTAEQLRSAGWPASKRVLARAILAASLKFGAEDFADSRTITAETVLHREYHHLFPDKLLEDAGIDSDLALNCALITWRTNRTIGRLDPVRYLEARADGAIGNASEISRRLATHMVPYAELAAAGPYGHLEGEALREAVGSDLNVFLDERVKLVGGAMLLLCAGDRPSLDQVREPAIAGNQLFAQ</sequence>
<dbReference type="PANTHER" id="PTHR37292">
    <property type="entry name" value="VNG6097C"/>
    <property type="match status" value="1"/>
</dbReference>
<name>A0A4Q8AN36_9MICO</name>
<dbReference type="Pfam" id="PF03235">
    <property type="entry name" value="GmrSD_N"/>
    <property type="match status" value="1"/>
</dbReference>
<gene>
    <name evidence="2" type="ORF">EV379_2378</name>
</gene>
<accession>A0A4Q8AN36</accession>
<evidence type="ECO:0000259" key="1">
    <source>
        <dbReference type="Pfam" id="PF03235"/>
    </source>
</evidence>
<proteinExistence type="predicted"/>
<protein>
    <submittedName>
        <fullName evidence="2">Uncharacterized protein DUF262</fullName>
    </submittedName>
</protein>
<dbReference type="RefSeq" id="WP_130506287.1">
    <property type="nucleotide sequence ID" value="NZ_SHLC01000001.1"/>
</dbReference>